<dbReference type="AlphaFoldDB" id="C6VYA8"/>
<gene>
    <name evidence="2" type="ordered locus">Dfer_0317</name>
</gene>
<feature type="domain" description="Probable sensor" evidence="1">
    <location>
        <begin position="50"/>
        <end position="138"/>
    </location>
</feature>
<protein>
    <recommendedName>
        <fullName evidence="1">Probable sensor domain-containing protein</fullName>
    </recommendedName>
</protein>
<keyword evidence="3" id="KW-1185">Reference proteome</keyword>
<organism evidence="2 3">
    <name type="scientific">Dyadobacter fermentans (strain ATCC 700827 / DSM 18053 / CIP 107007 / KCTC 52180 / NS114)</name>
    <dbReference type="NCBI Taxonomy" id="471854"/>
    <lineage>
        <taxon>Bacteria</taxon>
        <taxon>Pseudomonadati</taxon>
        <taxon>Bacteroidota</taxon>
        <taxon>Cytophagia</taxon>
        <taxon>Cytophagales</taxon>
        <taxon>Spirosomataceae</taxon>
        <taxon>Dyadobacter</taxon>
    </lineage>
</organism>
<dbReference type="Pfam" id="PF21751">
    <property type="entry name" value="DACNV"/>
    <property type="match status" value="1"/>
</dbReference>
<sequence length="395" mass="43617">MITNPDILPIDTGDSVPATTTYKAARSVAGLVASHFERHHEAVSKYYEQELAPRPDPRIIEAIIDTTFWASLRREEGRSPTVSIAYLPPEAAEHPLIFAERLTLTANTLTKLAPAVERSGIHLGVWEVDGELRIWGTTRVIPGLCFVLEVIEPGMLVVKHRRVEGFGKFVNVAVLKGDQVKIVNEESRKVRDCPSLINSLMGFSSTTLWSDYPNLLVQLAASMRSHGRGGILLVVPKGKERWRDSIIHPITYDVQPPFSELADLHRKYVEDPNPITWQNQFSSAVHNMAGLTAVDGATIINDRYELLAFGAKIGRAAAGKPVEEILITEPVIGNTANVVHPVQNGGTRHLSAAQFVHDQRDAIALVASQDGRFTIFSWSQCEKIVQAHRVDALLL</sequence>
<reference evidence="2 3" key="1">
    <citation type="journal article" date="2009" name="Stand. Genomic Sci.">
        <title>Complete genome sequence of Dyadobacter fermentans type strain (NS114).</title>
        <authorList>
            <person name="Lang E."/>
            <person name="Lapidus A."/>
            <person name="Chertkov O."/>
            <person name="Brettin T."/>
            <person name="Detter J.C."/>
            <person name="Han C."/>
            <person name="Copeland A."/>
            <person name="Glavina Del Rio T."/>
            <person name="Nolan M."/>
            <person name="Chen F."/>
            <person name="Lucas S."/>
            <person name="Tice H."/>
            <person name="Cheng J.F."/>
            <person name="Land M."/>
            <person name="Hauser L."/>
            <person name="Chang Y.J."/>
            <person name="Jeffries C.D."/>
            <person name="Kopitz M."/>
            <person name="Bruce D."/>
            <person name="Goodwin L."/>
            <person name="Pitluck S."/>
            <person name="Ovchinnikova G."/>
            <person name="Pati A."/>
            <person name="Ivanova N."/>
            <person name="Mavrommatis K."/>
            <person name="Chen A."/>
            <person name="Palaniappan K."/>
            <person name="Chain P."/>
            <person name="Bristow J."/>
            <person name="Eisen J.A."/>
            <person name="Markowitz V."/>
            <person name="Hugenholtz P."/>
            <person name="Goker M."/>
            <person name="Rohde M."/>
            <person name="Kyrpides N.C."/>
            <person name="Klenk H.P."/>
        </authorList>
    </citation>
    <scope>NUCLEOTIDE SEQUENCE [LARGE SCALE GENOMIC DNA]</scope>
    <source>
        <strain evidence="3">ATCC 700827 / DSM 18053 / CIP 107007 / KCTC 52180 / NS114</strain>
    </source>
</reference>
<dbReference type="eggNOG" id="ENOG502Z8EX">
    <property type="taxonomic scope" value="Bacteria"/>
</dbReference>
<proteinExistence type="predicted"/>
<dbReference type="InterPro" id="IPR048551">
    <property type="entry name" value="DACNV"/>
</dbReference>
<evidence type="ECO:0000259" key="1">
    <source>
        <dbReference type="Pfam" id="PF21751"/>
    </source>
</evidence>
<accession>C6VYA8</accession>
<dbReference type="HOGENOM" id="CLU_720988_0_0_10"/>
<dbReference type="Proteomes" id="UP000002011">
    <property type="component" value="Chromosome"/>
</dbReference>
<dbReference type="STRING" id="471854.Dfer_0317"/>
<dbReference type="KEGG" id="dfe:Dfer_0317"/>
<dbReference type="RefSeq" id="WP_012779935.1">
    <property type="nucleotide sequence ID" value="NC_013037.1"/>
</dbReference>
<dbReference type="EMBL" id="CP001619">
    <property type="protein sequence ID" value="ACT91587.1"/>
    <property type="molecule type" value="Genomic_DNA"/>
</dbReference>
<name>C6VYA8_DYAFD</name>
<evidence type="ECO:0000313" key="2">
    <source>
        <dbReference type="EMBL" id="ACT91587.1"/>
    </source>
</evidence>
<evidence type="ECO:0000313" key="3">
    <source>
        <dbReference type="Proteomes" id="UP000002011"/>
    </source>
</evidence>